<feature type="compositionally biased region" description="Polar residues" evidence="1">
    <location>
        <begin position="48"/>
        <end position="60"/>
    </location>
</feature>
<protein>
    <recommendedName>
        <fullName evidence="4">Chromo domain-containing protein</fullName>
    </recommendedName>
</protein>
<evidence type="ECO:0008006" key="4">
    <source>
        <dbReference type="Google" id="ProtNLM"/>
    </source>
</evidence>
<evidence type="ECO:0000256" key="1">
    <source>
        <dbReference type="SAM" id="MobiDB-lite"/>
    </source>
</evidence>
<evidence type="ECO:0000313" key="3">
    <source>
        <dbReference type="Proteomes" id="UP000616885"/>
    </source>
</evidence>
<comment type="caution">
    <text evidence="2">The sequence shown here is derived from an EMBL/GenBank/DDBJ whole genome shotgun (WGS) entry which is preliminary data.</text>
</comment>
<dbReference type="EMBL" id="JADCTT010000003">
    <property type="protein sequence ID" value="KAF9756102.1"/>
    <property type="molecule type" value="Genomic_DNA"/>
</dbReference>
<feature type="compositionally biased region" description="Basic and acidic residues" evidence="1">
    <location>
        <begin position="21"/>
        <end position="34"/>
    </location>
</feature>
<reference evidence="2" key="1">
    <citation type="submission" date="2020-10" db="EMBL/GenBank/DDBJ databases">
        <title>High-Quality Genome Resource of Clonostachys rosea strain S41 by Oxford Nanopore Long-Read Sequencing.</title>
        <authorList>
            <person name="Wang H."/>
        </authorList>
    </citation>
    <scope>NUCLEOTIDE SEQUENCE</scope>
    <source>
        <strain evidence="2">S41</strain>
    </source>
</reference>
<feature type="region of interest" description="Disordered" evidence="1">
    <location>
        <begin position="1"/>
        <end position="60"/>
    </location>
</feature>
<proteinExistence type="predicted"/>
<dbReference type="AlphaFoldDB" id="A0A8H7NHP0"/>
<dbReference type="Proteomes" id="UP000616885">
    <property type="component" value="Unassembled WGS sequence"/>
</dbReference>
<name>A0A8H7NHP0_BIOOC</name>
<accession>A0A8H7NHP0</accession>
<sequence>MRPRDDITRPFSGHGEDDLEAPEHRPAADEVRVDADDDDHGCIGEPTTMVSTSTEQSQPTAIVTDVDAEWEIDGDLMGKEVIDGEVYYLVPWKPTLVPP</sequence>
<organism evidence="2 3">
    <name type="scientific">Bionectria ochroleuca</name>
    <name type="common">Gliocladium roseum</name>
    <dbReference type="NCBI Taxonomy" id="29856"/>
    <lineage>
        <taxon>Eukaryota</taxon>
        <taxon>Fungi</taxon>
        <taxon>Dikarya</taxon>
        <taxon>Ascomycota</taxon>
        <taxon>Pezizomycotina</taxon>
        <taxon>Sordariomycetes</taxon>
        <taxon>Hypocreomycetidae</taxon>
        <taxon>Hypocreales</taxon>
        <taxon>Bionectriaceae</taxon>
        <taxon>Clonostachys</taxon>
    </lineage>
</organism>
<evidence type="ECO:0000313" key="2">
    <source>
        <dbReference type="EMBL" id="KAF9756102.1"/>
    </source>
</evidence>
<gene>
    <name evidence="2" type="ORF">IM811_011543</name>
</gene>